<evidence type="ECO:0000313" key="1">
    <source>
        <dbReference type="EMBL" id="CAB4157859.1"/>
    </source>
</evidence>
<reference evidence="1" key="1">
    <citation type="submission" date="2020-04" db="EMBL/GenBank/DDBJ databases">
        <authorList>
            <person name="Chiriac C."/>
            <person name="Salcher M."/>
            <person name="Ghai R."/>
            <person name="Kavagutti S V."/>
        </authorList>
    </citation>
    <scope>NUCLEOTIDE SEQUENCE</scope>
</reference>
<sequence length="86" mass="9329">MSEVIITAAQASYELELTEKAFIAIREALIGRILKTGVDESLTRDKLVLTIQSLDLVRDHLLSAVQAGQDEKIIAAHVEALAEAIS</sequence>
<accession>A0A6J5NF81</accession>
<dbReference type="EMBL" id="LR796660">
    <property type="protein sequence ID" value="CAB4157859.1"/>
    <property type="molecule type" value="Genomic_DNA"/>
</dbReference>
<gene>
    <name evidence="1" type="ORF">UFOVP679_50</name>
</gene>
<proteinExistence type="predicted"/>
<name>A0A6J5NF81_9CAUD</name>
<organism evidence="1">
    <name type="scientific">uncultured Caudovirales phage</name>
    <dbReference type="NCBI Taxonomy" id="2100421"/>
    <lineage>
        <taxon>Viruses</taxon>
        <taxon>Duplodnaviria</taxon>
        <taxon>Heunggongvirae</taxon>
        <taxon>Uroviricota</taxon>
        <taxon>Caudoviricetes</taxon>
        <taxon>Peduoviridae</taxon>
        <taxon>Maltschvirus</taxon>
        <taxon>Maltschvirus maltsch</taxon>
    </lineage>
</organism>
<protein>
    <submittedName>
        <fullName evidence="1">Uncharacterized protein</fullName>
    </submittedName>
</protein>